<organism evidence="2 3">
    <name type="scientific">Streptomyces bungoensis</name>
    <dbReference type="NCBI Taxonomy" id="285568"/>
    <lineage>
        <taxon>Bacteria</taxon>
        <taxon>Bacillati</taxon>
        <taxon>Actinomycetota</taxon>
        <taxon>Actinomycetes</taxon>
        <taxon>Kitasatosporales</taxon>
        <taxon>Streptomycetaceae</taxon>
        <taxon>Streptomyces</taxon>
    </lineage>
</organism>
<proteinExistence type="predicted"/>
<dbReference type="RefSeq" id="WP_061929097.1">
    <property type="nucleotide sequence ID" value="NZ_JBEYBH010000024.1"/>
</dbReference>
<evidence type="ECO:0000313" key="3">
    <source>
        <dbReference type="Proteomes" id="UP000053024"/>
    </source>
</evidence>
<keyword evidence="3" id="KW-1185">Reference proteome</keyword>
<feature type="signal peptide" evidence="1">
    <location>
        <begin position="1"/>
        <end position="17"/>
    </location>
</feature>
<accession>A0A101SQ73</accession>
<dbReference type="STRING" id="285568.AQJ66_32460"/>
<dbReference type="AlphaFoldDB" id="A0A101SQ73"/>
<evidence type="ECO:0008006" key="4">
    <source>
        <dbReference type="Google" id="ProtNLM"/>
    </source>
</evidence>
<evidence type="ECO:0000256" key="1">
    <source>
        <dbReference type="SAM" id="SignalP"/>
    </source>
</evidence>
<dbReference type="Proteomes" id="UP000053024">
    <property type="component" value="Unassembled WGS sequence"/>
</dbReference>
<name>A0A101SQ73_9ACTN</name>
<protein>
    <recommendedName>
        <fullName evidence="4">DUF3761 domain-containing protein</fullName>
    </recommendedName>
</protein>
<sequence length="65" mass="6864">MAAAVAGVFFSAPAASAATLPSTNTAHHCVHHTTGVCGWTHHKKPANKYETAKCSHHHGVASWFK</sequence>
<keyword evidence="1" id="KW-0732">Signal</keyword>
<dbReference type="EMBL" id="LMWX01000060">
    <property type="protein sequence ID" value="KUN77927.1"/>
    <property type="molecule type" value="Genomic_DNA"/>
</dbReference>
<reference evidence="2 3" key="1">
    <citation type="submission" date="2015-10" db="EMBL/GenBank/DDBJ databases">
        <title>Draft genome sequence of Streptomyces bungoensis DSM 41781, type strain for the species Streptomyces bungoensis.</title>
        <authorList>
            <person name="Ruckert C."/>
            <person name="Winkler A."/>
            <person name="Kalinowski J."/>
            <person name="Kampfer P."/>
            <person name="Glaeser S."/>
        </authorList>
    </citation>
    <scope>NUCLEOTIDE SEQUENCE [LARGE SCALE GENOMIC DNA]</scope>
    <source>
        <strain evidence="2 3">DSM 41781</strain>
    </source>
</reference>
<evidence type="ECO:0000313" key="2">
    <source>
        <dbReference type="EMBL" id="KUN77927.1"/>
    </source>
</evidence>
<feature type="chain" id="PRO_5007106434" description="DUF3761 domain-containing protein" evidence="1">
    <location>
        <begin position="18"/>
        <end position="65"/>
    </location>
</feature>
<comment type="caution">
    <text evidence="2">The sequence shown here is derived from an EMBL/GenBank/DDBJ whole genome shotgun (WGS) entry which is preliminary data.</text>
</comment>
<gene>
    <name evidence="2" type="ORF">AQJ66_32460</name>
</gene>